<sequence length="146" mass="16544">MRTILFFVIFTCVAFMGCADMRHLTKEGLIPAAEMSAEKASVKSGVQITVDQNNLAEMKNSRRITFTGMTPGAKFIYVAKDNSRQERTVDGQGTVSFLYPKTFTGVNVFYGYTKYVGRWIFLQNPVETYQWNTADTTFNPPARREP</sequence>
<organism evidence="1 2">
    <name type="scientific">Candidatus Kerfeldbacteria bacterium CG08_land_8_20_14_0_20_42_7</name>
    <dbReference type="NCBI Taxonomy" id="2014245"/>
    <lineage>
        <taxon>Bacteria</taxon>
        <taxon>Candidatus Kerfeldiibacteriota</taxon>
    </lineage>
</organism>
<comment type="caution">
    <text evidence="1">The sequence shown here is derived from an EMBL/GenBank/DDBJ whole genome shotgun (WGS) entry which is preliminary data.</text>
</comment>
<dbReference type="EMBL" id="PEXV01000007">
    <property type="protein sequence ID" value="PIS41985.1"/>
    <property type="molecule type" value="Genomic_DNA"/>
</dbReference>
<accession>A0A2H0YU13</accession>
<evidence type="ECO:0000313" key="2">
    <source>
        <dbReference type="Proteomes" id="UP000228711"/>
    </source>
</evidence>
<reference evidence="2" key="1">
    <citation type="submission" date="2017-09" db="EMBL/GenBank/DDBJ databases">
        <title>Depth-based differentiation of microbial function through sediment-hosted aquifers and enrichment of novel symbionts in the deep terrestrial subsurface.</title>
        <authorList>
            <person name="Probst A.J."/>
            <person name="Ladd B."/>
            <person name="Jarett J.K."/>
            <person name="Geller-Mcgrath D.E."/>
            <person name="Sieber C.M.K."/>
            <person name="Emerson J.B."/>
            <person name="Anantharaman K."/>
            <person name="Thomas B.C."/>
            <person name="Malmstrom R."/>
            <person name="Stieglmeier M."/>
            <person name="Klingl A."/>
            <person name="Woyke T."/>
            <person name="Ryan C.M."/>
            <person name="Banfield J.F."/>
        </authorList>
    </citation>
    <scope>NUCLEOTIDE SEQUENCE [LARGE SCALE GENOMIC DNA]</scope>
</reference>
<name>A0A2H0YU13_9BACT</name>
<dbReference type="AlphaFoldDB" id="A0A2H0YU13"/>
<dbReference type="Proteomes" id="UP000228711">
    <property type="component" value="Unassembled WGS sequence"/>
</dbReference>
<proteinExistence type="predicted"/>
<gene>
    <name evidence="1" type="ORF">COT25_00165</name>
</gene>
<dbReference type="PROSITE" id="PS51257">
    <property type="entry name" value="PROKAR_LIPOPROTEIN"/>
    <property type="match status" value="1"/>
</dbReference>
<protein>
    <submittedName>
        <fullName evidence="1">Uncharacterized protein</fullName>
    </submittedName>
</protein>
<evidence type="ECO:0000313" key="1">
    <source>
        <dbReference type="EMBL" id="PIS41985.1"/>
    </source>
</evidence>